<accession>A0A6G1CF40</accession>
<organism evidence="2 3">
    <name type="scientific">Oryza meyeriana var. granulata</name>
    <dbReference type="NCBI Taxonomy" id="110450"/>
    <lineage>
        <taxon>Eukaryota</taxon>
        <taxon>Viridiplantae</taxon>
        <taxon>Streptophyta</taxon>
        <taxon>Embryophyta</taxon>
        <taxon>Tracheophyta</taxon>
        <taxon>Spermatophyta</taxon>
        <taxon>Magnoliopsida</taxon>
        <taxon>Liliopsida</taxon>
        <taxon>Poales</taxon>
        <taxon>Poaceae</taxon>
        <taxon>BOP clade</taxon>
        <taxon>Oryzoideae</taxon>
        <taxon>Oryzeae</taxon>
        <taxon>Oryzinae</taxon>
        <taxon>Oryza</taxon>
        <taxon>Oryza meyeriana</taxon>
    </lineage>
</organism>
<gene>
    <name evidence="2" type="ORF">E2562_009167</name>
</gene>
<keyword evidence="3" id="KW-1185">Reference proteome</keyword>
<dbReference type="EMBL" id="SPHZ02000009">
    <property type="protein sequence ID" value="KAF0898657.1"/>
    <property type="molecule type" value="Genomic_DNA"/>
</dbReference>
<dbReference type="Proteomes" id="UP000479710">
    <property type="component" value="Unassembled WGS sequence"/>
</dbReference>
<evidence type="ECO:0000313" key="2">
    <source>
        <dbReference type="EMBL" id="KAF0898657.1"/>
    </source>
</evidence>
<dbReference type="AlphaFoldDB" id="A0A6G1CF40"/>
<protein>
    <submittedName>
        <fullName evidence="2">Uncharacterized protein</fullName>
    </submittedName>
</protein>
<proteinExistence type="predicted"/>
<sequence>MAAAPSSQLAIKEEEVAFMVEQGLATQQKTAPRHRLPTSSIRDTPPAVAPPTRLPPSATSHPDVPHPAFPPPPSGLRLLAPTIGFWWHIEQAHLEDFRRHRRLLAYMPPRSPPPAAPAAAACCLSSP</sequence>
<reference evidence="2 3" key="1">
    <citation type="submission" date="2019-11" db="EMBL/GenBank/DDBJ databases">
        <title>Whole genome sequence of Oryza granulata.</title>
        <authorList>
            <person name="Li W."/>
        </authorList>
    </citation>
    <scope>NUCLEOTIDE SEQUENCE [LARGE SCALE GENOMIC DNA]</scope>
    <source>
        <strain evidence="3">cv. Menghai</strain>
        <tissue evidence="2">Leaf</tissue>
    </source>
</reference>
<evidence type="ECO:0000256" key="1">
    <source>
        <dbReference type="SAM" id="MobiDB-lite"/>
    </source>
</evidence>
<feature type="region of interest" description="Disordered" evidence="1">
    <location>
        <begin position="22"/>
        <end position="73"/>
    </location>
</feature>
<comment type="caution">
    <text evidence="2">The sequence shown here is derived from an EMBL/GenBank/DDBJ whole genome shotgun (WGS) entry which is preliminary data.</text>
</comment>
<name>A0A6G1CF40_9ORYZ</name>
<evidence type="ECO:0000313" key="3">
    <source>
        <dbReference type="Proteomes" id="UP000479710"/>
    </source>
</evidence>